<dbReference type="EMBL" id="CP051139">
    <property type="protein sequence ID" value="QIW95318.1"/>
    <property type="molecule type" value="Genomic_DNA"/>
</dbReference>
<accession>A0A6H0XL16</accession>
<gene>
    <name evidence="1" type="ORF">AMS68_000836</name>
</gene>
<dbReference type="Proteomes" id="UP000503462">
    <property type="component" value="Chromosome 1"/>
</dbReference>
<reference evidence="1 2" key="1">
    <citation type="journal article" date="2016" name="Sci. Rep.">
        <title>Peltaster fructicola genome reveals evolution from an invasive phytopathogen to an ectophytic parasite.</title>
        <authorList>
            <person name="Xu C."/>
            <person name="Chen H."/>
            <person name="Gleason M.L."/>
            <person name="Xu J.R."/>
            <person name="Liu H."/>
            <person name="Zhang R."/>
            <person name="Sun G."/>
        </authorList>
    </citation>
    <scope>NUCLEOTIDE SEQUENCE [LARGE SCALE GENOMIC DNA]</scope>
    <source>
        <strain evidence="1 2">LNHT1506</strain>
    </source>
</reference>
<protein>
    <submittedName>
        <fullName evidence="1">Uncharacterized protein</fullName>
    </submittedName>
</protein>
<dbReference type="AlphaFoldDB" id="A0A6H0XL16"/>
<name>A0A6H0XL16_9PEZI</name>
<keyword evidence="2" id="KW-1185">Reference proteome</keyword>
<evidence type="ECO:0000313" key="2">
    <source>
        <dbReference type="Proteomes" id="UP000503462"/>
    </source>
</evidence>
<sequence length="370" mass="38693">MGNVQSSVPYGAQINAINAAVFNGPQSCNTYVTLTAPISGGSAQQVSFTDLTGQFELPAFFAAQADQVFGSTQFEANATINCDITNALPSSFSISTSVQQKWPNDLIKFQADGSVLAPIGPVRLGDAGQSAATQNVEYILASVDINNSEGDPIAPANGVPGTFPATPLGSKSVVANVPLSCTEDIFTDNPNTKYRFTIGATSPVALTSGQSFKLSRINSYLTIPGDRVNTFTTFPGDGGAADLDRTIFVNTLNTDGNPNIGIALDNASPASIDLARQFVPSDSSTSRPLDSGGEVNGVSSDPLIVSLPYKGYLNITSITAGQSGQMFSVNVQDFNALLQTYNSRFVLLGQDNLKCVLNSTTSFLRAPITA</sequence>
<proteinExistence type="predicted"/>
<organism evidence="1 2">
    <name type="scientific">Peltaster fructicola</name>
    <dbReference type="NCBI Taxonomy" id="286661"/>
    <lineage>
        <taxon>Eukaryota</taxon>
        <taxon>Fungi</taxon>
        <taxon>Dikarya</taxon>
        <taxon>Ascomycota</taxon>
        <taxon>Pezizomycotina</taxon>
        <taxon>Dothideomycetes</taxon>
        <taxon>Dothideomycetes incertae sedis</taxon>
        <taxon>Peltaster</taxon>
    </lineage>
</organism>
<evidence type="ECO:0000313" key="1">
    <source>
        <dbReference type="EMBL" id="QIW95318.1"/>
    </source>
</evidence>